<dbReference type="Proteomes" id="UP000019335">
    <property type="component" value="Chromosome 7"/>
</dbReference>
<accession>W7U2W5</accession>
<name>W7U2W5_9STRA</name>
<evidence type="ECO:0000256" key="4">
    <source>
        <dbReference type="SAM" id="SignalP"/>
    </source>
</evidence>
<dbReference type="GO" id="GO:0005737">
    <property type="term" value="C:cytoplasm"/>
    <property type="evidence" value="ECO:0007669"/>
    <property type="project" value="TreeGrafter"/>
</dbReference>
<evidence type="ECO:0000256" key="3">
    <source>
        <dbReference type="SAM" id="MobiDB-lite"/>
    </source>
</evidence>
<organism evidence="5 6">
    <name type="scientific">Nannochloropsis gaditana</name>
    <dbReference type="NCBI Taxonomy" id="72520"/>
    <lineage>
        <taxon>Eukaryota</taxon>
        <taxon>Sar</taxon>
        <taxon>Stramenopiles</taxon>
        <taxon>Ochrophyta</taxon>
        <taxon>Eustigmatophyceae</taxon>
        <taxon>Eustigmatales</taxon>
        <taxon>Monodopsidaceae</taxon>
        <taxon>Nannochloropsis</taxon>
    </lineage>
</organism>
<evidence type="ECO:0000256" key="1">
    <source>
        <dbReference type="ARBA" id="ARBA00006941"/>
    </source>
</evidence>
<dbReference type="GO" id="GO:0016301">
    <property type="term" value="F:kinase activity"/>
    <property type="evidence" value="ECO:0007669"/>
    <property type="project" value="UniProtKB-KW"/>
</dbReference>
<feature type="signal peptide" evidence="4">
    <location>
        <begin position="1"/>
        <end position="17"/>
    </location>
</feature>
<dbReference type="PRINTS" id="PR00472">
    <property type="entry name" value="CASNKINASEII"/>
</dbReference>
<dbReference type="InterPro" id="IPR035991">
    <property type="entry name" value="Casein_kinase_II_beta-like"/>
</dbReference>
<dbReference type="AlphaFoldDB" id="W7U2W5"/>
<comment type="caution">
    <text evidence="5">The sequence shown here is derived from an EMBL/GenBank/DDBJ whole genome shotgun (WGS) entry which is preliminary data.</text>
</comment>
<evidence type="ECO:0000256" key="2">
    <source>
        <dbReference type="RuleBase" id="RU361268"/>
    </source>
</evidence>
<reference evidence="5 6" key="1">
    <citation type="journal article" date="2014" name="Mol. Plant">
        <title>Chromosome Scale Genome Assembly and Transcriptome Profiling of Nannochloropsis gaditana in Nitrogen Depletion.</title>
        <authorList>
            <person name="Corteggiani Carpinelli E."/>
            <person name="Telatin A."/>
            <person name="Vitulo N."/>
            <person name="Forcato C."/>
            <person name="D'Angelo M."/>
            <person name="Schiavon R."/>
            <person name="Vezzi A."/>
            <person name="Giacometti G.M."/>
            <person name="Morosinotto T."/>
            <person name="Valle G."/>
        </authorList>
    </citation>
    <scope>NUCLEOTIDE SEQUENCE [LARGE SCALE GENOMIC DNA]</scope>
    <source>
        <strain evidence="5 6">B-31</strain>
    </source>
</reference>
<keyword evidence="5" id="KW-0808">Transferase</keyword>
<dbReference type="Gene3D" id="2.20.25.20">
    <property type="match status" value="1"/>
</dbReference>
<keyword evidence="6" id="KW-1185">Reference proteome</keyword>
<protein>
    <recommendedName>
        <fullName evidence="2">Casein kinase II subunit beta</fullName>
        <shortName evidence="2">CK II beta</shortName>
    </recommendedName>
</protein>
<dbReference type="GO" id="GO:0005956">
    <property type="term" value="C:protein kinase CK2 complex"/>
    <property type="evidence" value="ECO:0007669"/>
    <property type="project" value="UniProtKB-UniRule"/>
</dbReference>
<dbReference type="OrthoDB" id="3971593at2759"/>
<gene>
    <name evidence="5" type="ORF">Naga_100010g63</name>
</gene>
<dbReference type="SUPFAM" id="SSF57798">
    <property type="entry name" value="Casein kinase II beta subunit"/>
    <property type="match status" value="1"/>
</dbReference>
<dbReference type="GO" id="GO:0019887">
    <property type="term" value="F:protein kinase regulator activity"/>
    <property type="evidence" value="ECO:0007669"/>
    <property type="project" value="InterPro"/>
</dbReference>
<dbReference type="InterPro" id="IPR016149">
    <property type="entry name" value="Casein_kin_II_reg-sub_N"/>
</dbReference>
<dbReference type="Gene3D" id="1.10.1820.10">
    <property type="entry name" value="protein kinase ck2 holoenzyme, chain C, domain 1"/>
    <property type="match status" value="1"/>
</dbReference>
<evidence type="ECO:0000313" key="5">
    <source>
        <dbReference type="EMBL" id="EWM27206.1"/>
    </source>
</evidence>
<keyword evidence="4" id="KW-0732">Signal</keyword>
<dbReference type="PANTHER" id="PTHR11740">
    <property type="entry name" value="CASEIN KINASE II SUBUNIT BETA"/>
    <property type="match status" value="1"/>
</dbReference>
<feature type="compositionally biased region" description="Low complexity" evidence="3">
    <location>
        <begin position="39"/>
        <end position="50"/>
    </location>
</feature>
<dbReference type="EMBL" id="AZIL01000517">
    <property type="protein sequence ID" value="EWM27206.1"/>
    <property type="molecule type" value="Genomic_DNA"/>
</dbReference>
<dbReference type="SMART" id="SM01085">
    <property type="entry name" value="CK_II_beta"/>
    <property type="match status" value="1"/>
</dbReference>
<feature type="region of interest" description="Disordered" evidence="3">
    <location>
        <begin position="31"/>
        <end position="63"/>
    </location>
</feature>
<dbReference type="Pfam" id="PF01214">
    <property type="entry name" value="CK_II_beta"/>
    <property type="match status" value="2"/>
</dbReference>
<keyword evidence="5" id="KW-0418">Kinase</keyword>
<feature type="chain" id="PRO_5004901550" description="Casein kinase II subunit beta" evidence="4">
    <location>
        <begin position="18"/>
        <end position="483"/>
    </location>
</feature>
<evidence type="ECO:0000313" key="6">
    <source>
        <dbReference type="Proteomes" id="UP000019335"/>
    </source>
</evidence>
<comment type="similarity">
    <text evidence="1 2">Belongs to the casein kinase 2 subunit beta family.</text>
</comment>
<sequence length="483" mass="53792">MLLSQVVRFLLLSWVEGWGCRRSRSPEQFMANNKGGLVGSSHANSSSSAVSRDRNGTNGGCGETVGEAGWMSSTNVFTDGTHISHDKLIIDESSATGGRPKAIFGAAIIKDLRCIRNAICEDKPEDDKLEDSSLEALLSSPESDDESSWISQFVRAPGHEFFCAVPCSFLAEDFNWLGLPLDMAAVDLLLERVAKGGSTKRCRSLPRDEAATQRMYGLIHARFIVTQKGLQVMRDKFQQAHFGRCPRLACCGQPVLPLGNSNEEIGETDQNKGKVVEKRHRSDGARECVKIFCPRCREVYWPADASHQQLNGAYWGPTFAHLFLLAFPELNLEAAHSWTPIPSIFRQDGVNRRYDPVRLGRKCLGRGGITTDIQATSSIDLDDDLCHLTERESYVPRIFGFRLECKLRKQDVTTQQRSEQKDNSTRLCATRPSKGKSLTGTSFKGAVTTKICFWKSCGVARFIRGRFFVAVCFFKKRNAESDQ</sequence>
<proteinExistence type="inferred from homology"/>
<dbReference type="PANTHER" id="PTHR11740:SF0">
    <property type="entry name" value="CASEIN KINASE II SUBUNIT BETA"/>
    <property type="match status" value="1"/>
</dbReference>
<feature type="region of interest" description="Disordered" evidence="3">
    <location>
        <begin position="414"/>
        <end position="437"/>
    </location>
</feature>
<comment type="subunit">
    <text evidence="2">Tetramer of two alpha and two beta subunits.</text>
</comment>
<dbReference type="InterPro" id="IPR000704">
    <property type="entry name" value="Casein_kinase_II_reg-sub"/>
</dbReference>